<dbReference type="GO" id="GO:0016132">
    <property type="term" value="P:brassinosteroid biosynthetic process"/>
    <property type="evidence" value="ECO:0007669"/>
    <property type="project" value="TreeGrafter"/>
</dbReference>
<dbReference type="InParanoid" id="H0EJM5"/>
<sequence>MYMGIELNPRLGNTFDFKLFTNGRPGIIAWTLIIYAVDFFINEDWYLRTIDICHEHFGFYLAWGSAVWLPAMYTLQTQYLARNPVALSNLHALMILATGISGYIIFRSVNYQKDHVRRTKGNCQIWGLPPVDSILGRIDVDDR</sequence>
<feature type="transmembrane region" description="Helical" evidence="18">
    <location>
        <begin position="27"/>
        <end position="45"/>
    </location>
</feature>
<organism evidence="19 20">
    <name type="scientific">Glarea lozoyensis (strain ATCC 74030 / MF5533)</name>
    <dbReference type="NCBI Taxonomy" id="1104152"/>
    <lineage>
        <taxon>Eukaryota</taxon>
        <taxon>Fungi</taxon>
        <taxon>Dikarya</taxon>
        <taxon>Ascomycota</taxon>
        <taxon>Pezizomycotina</taxon>
        <taxon>Leotiomycetes</taxon>
        <taxon>Helotiales</taxon>
        <taxon>Helotiaceae</taxon>
        <taxon>Glarea</taxon>
    </lineage>
</organism>
<evidence type="ECO:0000256" key="7">
    <source>
        <dbReference type="ARBA" id="ARBA00022857"/>
    </source>
</evidence>
<keyword evidence="4" id="KW-0153">Cholesterol metabolism</keyword>
<keyword evidence="12 18" id="KW-0443">Lipid metabolism</keyword>
<evidence type="ECO:0000256" key="14">
    <source>
        <dbReference type="ARBA" id="ARBA00023166"/>
    </source>
</evidence>
<evidence type="ECO:0000256" key="4">
    <source>
        <dbReference type="ARBA" id="ARBA00022548"/>
    </source>
</evidence>
<dbReference type="PANTHER" id="PTHR21257:SF38">
    <property type="entry name" value="7-DEHYDROCHOLESTEROL REDUCTASE"/>
    <property type="match status" value="1"/>
</dbReference>
<keyword evidence="20" id="KW-1185">Reference proteome</keyword>
<dbReference type="EC" id="1.3.1.21" evidence="16"/>
<keyword evidence="7" id="KW-0521">NADP</keyword>
<dbReference type="Proteomes" id="UP000005446">
    <property type="component" value="Unassembled WGS sequence"/>
</dbReference>
<dbReference type="OrthoDB" id="5326588at2759"/>
<evidence type="ECO:0000256" key="3">
    <source>
        <dbReference type="ARBA" id="ARBA00022516"/>
    </source>
</evidence>
<accession>H0EJM5</accession>
<evidence type="ECO:0000256" key="10">
    <source>
        <dbReference type="ARBA" id="ARBA00023002"/>
    </source>
</evidence>
<dbReference type="HOGENOM" id="CLU_1806349_0_0_1"/>
<keyword evidence="14 18" id="KW-1207">Sterol metabolism</keyword>
<dbReference type="AlphaFoldDB" id="H0EJM5"/>
<evidence type="ECO:0000256" key="6">
    <source>
        <dbReference type="ARBA" id="ARBA00022778"/>
    </source>
</evidence>
<proteinExistence type="inferred from homology"/>
<evidence type="ECO:0000313" key="19">
    <source>
        <dbReference type="EMBL" id="EHL01286.1"/>
    </source>
</evidence>
<dbReference type="GO" id="GO:0005789">
    <property type="term" value="C:endoplasmic reticulum membrane"/>
    <property type="evidence" value="ECO:0007669"/>
    <property type="project" value="TreeGrafter"/>
</dbReference>
<comment type="similarity">
    <text evidence="2 18">Belongs to the ERG4/ERG24 family.</text>
</comment>
<protein>
    <recommendedName>
        <fullName evidence="16">7-dehydrocholesterol reductase</fullName>
        <ecNumber evidence="16">1.3.1.21</ecNumber>
    </recommendedName>
    <alternativeName>
        <fullName evidence="17">Sterol Delta(7)-reductase</fullName>
    </alternativeName>
</protein>
<evidence type="ECO:0000256" key="18">
    <source>
        <dbReference type="RuleBase" id="RU369120"/>
    </source>
</evidence>
<evidence type="ECO:0000256" key="12">
    <source>
        <dbReference type="ARBA" id="ARBA00023098"/>
    </source>
</evidence>
<dbReference type="GO" id="GO:0047598">
    <property type="term" value="F:7-dehydrocholesterol reductase activity"/>
    <property type="evidence" value="ECO:0007669"/>
    <property type="project" value="UniProtKB-EC"/>
</dbReference>
<keyword evidence="13 18" id="KW-0472">Membrane</keyword>
<evidence type="ECO:0000256" key="11">
    <source>
        <dbReference type="ARBA" id="ARBA00023011"/>
    </source>
</evidence>
<evidence type="ECO:0000256" key="5">
    <source>
        <dbReference type="ARBA" id="ARBA00022692"/>
    </source>
</evidence>
<evidence type="ECO:0000256" key="1">
    <source>
        <dbReference type="ARBA" id="ARBA00004141"/>
    </source>
</evidence>
<evidence type="ECO:0000313" key="20">
    <source>
        <dbReference type="Proteomes" id="UP000005446"/>
    </source>
</evidence>
<evidence type="ECO:0000256" key="2">
    <source>
        <dbReference type="ARBA" id="ARBA00005402"/>
    </source>
</evidence>
<dbReference type="Pfam" id="PF01222">
    <property type="entry name" value="ERG4_ERG24"/>
    <property type="match status" value="1"/>
</dbReference>
<keyword evidence="11 18" id="KW-0756">Sterol biosynthesis</keyword>
<dbReference type="PANTHER" id="PTHR21257">
    <property type="entry name" value="DELTA(14)-STEROL REDUCTASE"/>
    <property type="match status" value="1"/>
</dbReference>
<comment type="caution">
    <text evidence="18">Lacks conserved residue(s) required for the propagation of feature annotation.</text>
</comment>
<keyword evidence="15 18" id="KW-0753">Steroid metabolism</keyword>
<dbReference type="InterPro" id="IPR001171">
    <property type="entry name" value="ERG24_DHCR-like"/>
</dbReference>
<evidence type="ECO:0000256" key="13">
    <source>
        <dbReference type="ARBA" id="ARBA00023136"/>
    </source>
</evidence>
<feature type="transmembrane region" description="Helical" evidence="18">
    <location>
        <begin position="87"/>
        <end position="106"/>
    </location>
</feature>
<keyword evidence="6" id="KW-0152">Cholesterol biosynthesis</keyword>
<keyword evidence="5 18" id="KW-0812">Transmembrane</keyword>
<evidence type="ECO:0000256" key="8">
    <source>
        <dbReference type="ARBA" id="ARBA00022955"/>
    </source>
</evidence>
<gene>
    <name evidence="19" type="ORF">M7I_2754</name>
</gene>
<evidence type="ECO:0000256" key="9">
    <source>
        <dbReference type="ARBA" id="ARBA00022989"/>
    </source>
</evidence>
<feature type="transmembrane region" description="Helical" evidence="18">
    <location>
        <begin position="57"/>
        <end position="75"/>
    </location>
</feature>
<comment type="subcellular location">
    <subcellularLocation>
        <location evidence="1">Membrane</location>
        <topology evidence="1">Multi-pass membrane protein</topology>
    </subcellularLocation>
</comment>
<dbReference type="GO" id="GO:0006695">
    <property type="term" value="P:cholesterol biosynthetic process"/>
    <property type="evidence" value="ECO:0007669"/>
    <property type="project" value="UniProtKB-KW"/>
</dbReference>
<reference evidence="19 20" key="1">
    <citation type="journal article" date="2012" name="Eukaryot. Cell">
        <title>Genome sequence of the fungus Glarea lozoyensis: the first genome sequence of a species from the Helotiaceae family.</title>
        <authorList>
            <person name="Youssar L."/>
            <person name="Gruening B.A."/>
            <person name="Erxleben A."/>
            <person name="Guenther S."/>
            <person name="Huettel W."/>
        </authorList>
    </citation>
    <scope>NUCLEOTIDE SEQUENCE [LARGE SCALE GENOMIC DNA]</scope>
    <source>
        <strain evidence="20">ATCC 74030 / MF5533</strain>
    </source>
</reference>
<comment type="caution">
    <text evidence="19">The sequence shown here is derived from an EMBL/GenBank/DDBJ whole genome shotgun (WGS) entry which is preliminary data.</text>
</comment>
<keyword evidence="8 18" id="KW-0752">Steroid biosynthesis</keyword>
<keyword evidence="10 18" id="KW-0560">Oxidoreductase</keyword>
<keyword evidence="3 18" id="KW-0444">Lipid biosynthesis</keyword>
<keyword evidence="9 18" id="KW-1133">Transmembrane helix</keyword>
<dbReference type="EMBL" id="AGUE01000056">
    <property type="protein sequence ID" value="EHL01286.1"/>
    <property type="molecule type" value="Genomic_DNA"/>
</dbReference>
<evidence type="ECO:0000256" key="15">
    <source>
        <dbReference type="ARBA" id="ARBA00023221"/>
    </source>
</evidence>
<evidence type="ECO:0000256" key="17">
    <source>
        <dbReference type="ARBA" id="ARBA00042688"/>
    </source>
</evidence>
<evidence type="ECO:0000256" key="16">
    <source>
        <dbReference type="ARBA" id="ARBA00038851"/>
    </source>
</evidence>
<name>H0EJM5_GLAL7</name>